<dbReference type="Gene3D" id="2.60.120.200">
    <property type="match status" value="1"/>
</dbReference>
<dbReference type="PANTHER" id="PTHR10963">
    <property type="entry name" value="GLYCOSYL HYDROLASE-RELATED"/>
    <property type="match status" value="1"/>
</dbReference>
<dbReference type="Proteomes" id="UP000546200">
    <property type="component" value="Unassembled WGS sequence"/>
</dbReference>
<accession>A0A7W9EVY0</accession>
<gene>
    <name evidence="3" type="ORF">FHS94_003592</name>
</gene>
<evidence type="ECO:0000313" key="4">
    <source>
        <dbReference type="Proteomes" id="UP000546200"/>
    </source>
</evidence>
<dbReference type="GO" id="GO:0004553">
    <property type="term" value="F:hydrolase activity, hydrolyzing O-glycosyl compounds"/>
    <property type="evidence" value="ECO:0007669"/>
    <property type="project" value="InterPro"/>
</dbReference>
<evidence type="ECO:0000259" key="2">
    <source>
        <dbReference type="PROSITE" id="PS51762"/>
    </source>
</evidence>
<comment type="similarity">
    <text evidence="1">Belongs to the glycosyl hydrolase 16 family.</text>
</comment>
<dbReference type="RefSeq" id="WP_184060238.1">
    <property type="nucleotide sequence ID" value="NZ_JACIJK010000013.1"/>
</dbReference>
<keyword evidence="4" id="KW-1185">Reference proteome</keyword>
<dbReference type="EMBL" id="JACIJK010000013">
    <property type="protein sequence ID" value="MBB5716720.1"/>
    <property type="molecule type" value="Genomic_DNA"/>
</dbReference>
<proteinExistence type="inferred from homology"/>
<organism evidence="3 4">
    <name type="scientific">Sphingomonas aerophila</name>
    <dbReference type="NCBI Taxonomy" id="1344948"/>
    <lineage>
        <taxon>Bacteria</taxon>
        <taxon>Pseudomonadati</taxon>
        <taxon>Pseudomonadota</taxon>
        <taxon>Alphaproteobacteria</taxon>
        <taxon>Sphingomonadales</taxon>
        <taxon>Sphingomonadaceae</taxon>
        <taxon>Sphingomonas</taxon>
    </lineage>
</organism>
<protein>
    <submittedName>
        <fullName evidence="3">Beta-glucanase (GH16 family)</fullName>
    </submittedName>
</protein>
<dbReference type="InterPro" id="IPR000757">
    <property type="entry name" value="Beta-glucanase-like"/>
</dbReference>
<dbReference type="SUPFAM" id="SSF49899">
    <property type="entry name" value="Concanavalin A-like lectins/glucanases"/>
    <property type="match status" value="1"/>
</dbReference>
<sequence length="250" mass="27548">MSFFVLMAQAIAVQAVPTTIYPQGPKTFNEQFSTWNAGPDATDQVTPLHRWRTIDKSGSASMFNHATLVSDAAFSLQPGPYLAITATKGADGQWRSGYASTKFSFKQLRGYFEFDANLPVCTKGAWPGLWMLPTEASFLWPRYGEIDLAETVGDGRIYQTIHSIVLGTPGSFASSAPCTRGWHTYGVLWRKSTISFYVDRKLTNTVATPADFTSPMYLIMDLAMGGAWAGTPTVTRESMLVRRVSAWGEQ</sequence>
<dbReference type="InterPro" id="IPR013320">
    <property type="entry name" value="ConA-like_dom_sf"/>
</dbReference>
<evidence type="ECO:0000313" key="3">
    <source>
        <dbReference type="EMBL" id="MBB5716720.1"/>
    </source>
</evidence>
<dbReference type="AlphaFoldDB" id="A0A7W9EVY0"/>
<dbReference type="PANTHER" id="PTHR10963:SF60">
    <property type="entry name" value="GRAM-NEGATIVE BACTERIA-BINDING PROTEIN 1-RELATED"/>
    <property type="match status" value="1"/>
</dbReference>
<dbReference type="GO" id="GO:0005975">
    <property type="term" value="P:carbohydrate metabolic process"/>
    <property type="evidence" value="ECO:0007669"/>
    <property type="project" value="InterPro"/>
</dbReference>
<dbReference type="PROSITE" id="PS51762">
    <property type="entry name" value="GH16_2"/>
    <property type="match status" value="1"/>
</dbReference>
<reference evidence="3 4" key="1">
    <citation type="submission" date="2020-08" db="EMBL/GenBank/DDBJ databases">
        <title>Genomic Encyclopedia of Type Strains, Phase IV (KMG-IV): sequencing the most valuable type-strain genomes for metagenomic binning, comparative biology and taxonomic classification.</title>
        <authorList>
            <person name="Goeker M."/>
        </authorList>
    </citation>
    <scope>NUCLEOTIDE SEQUENCE [LARGE SCALE GENOMIC DNA]</scope>
    <source>
        <strain evidence="3 4">DSM 100044</strain>
    </source>
</reference>
<dbReference type="Pfam" id="PF00722">
    <property type="entry name" value="Glyco_hydro_16"/>
    <property type="match status" value="1"/>
</dbReference>
<comment type="caution">
    <text evidence="3">The sequence shown here is derived from an EMBL/GenBank/DDBJ whole genome shotgun (WGS) entry which is preliminary data.</text>
</comment>
<feature type="domain" description="GH16" evidence="2">
    <location>
        <begin position="33"/>
        <end position="250"/>
    </location>
</feature>
<dbReference type="InterPro" id="IPR050546">
    <property type="entry name" value="Glycosyl_Hydrlase_16"/>
</dbReference>
<evidence type="ECO:0000256" key="1">
    <source>
        <dbReference type="ARBA" id="ARBA00006865"/>
    </source>
</evidence>
<name>A0A7W9EVY0_9SPHN</name>
<dbReference type="CDD" id="cd08023">
    <property type="entry name" value="GH16_laminarinase_like"/>
    <property type="match status" value="1"/>
</dbReference>